<evidence type="ECO:0000256" key="10">
    <source>
        <dbReference type="ARBA" id="ARBA00033986"/>
    </source>
</evidence>
<dbReference type="SUPFAM" id="SSF54373">
    <property type="entry name" value="FAD-linked reductases, C-terminal domain"/>
    <property type="match status" value="1"/>
</dbReference>
<dbReference type="InterPro" id="IPR000172">
    <property type="entry name" value="GMC_OxRdtase_N"/>
</dbReference>
<dbReference type="Pfam" id="PF00732">
    <property type="entry name" value="GMC_oxred_N"/>
    <property type="match status" value="1"/>
</dbReference>
<comment type="similarity">
    <text evidence="3">Belongs to the GMC oxidoreductase family.</text>
</comment>
<dbReference type="InterPro" id="IPR036188">
    <property type="entry name" value="FAD/NAD-bd_sf"/>
</dbReference>
<dbReference type="PIRSF" id="PIRSF000137">
    <property type="entry name" value="Alcohol_oxidase"/>
    <property type="match status" value="1"/>
</dbReference>
<evidence type="ECO:0000256" key="3">
    <source>
        <dbReference type="ARBA" id="ARBA00010790"/>
    </source>
</evidence>
<comment type="catalytic activity">
    <reaction evidence="14">
        <text>a pyranoside + acceptor = a pyranosid-3,4-diulose + reduced acceptor.</text>
        <dbReference type="EC" id="1.1.99.29"/>
    </reaction>
</comment>
<evidence type="ECO:0000256" key="12">
    <source>
        <dbReference type="ARBA" id="ARBA00034029"/>
    </source>
</evidence>
<evidence type="ECO:0000256" key="14">
    <source>
        <dbReference type="ARBA" id="ARBA00034059"/>
    </source>
</evidence>
<protein>
    <recommendedName>
        <fullName evidence="5">pyranose dehydrogenase (acceptor)</fullName>
        <ecNumber evidence="5">1.1.99.29</ecNumber>
    </recommendedName>
</protein>
<evidence type="ECO:0000256" key="1">
    <source>
        <dbReference type="ARBA" id="ARBA00001974"/>
    </source>
</evidence>
<keyword evidence="6" id="KW-0964">Secreted</keyword>
<dbReference type="PANTHER" id="PTHR11552">
    <property type="entry name" value="GLUCOSE-METHANOL-CHOLINE GMC OXIDOREDUCTASE"/>
    <property type="match status" value="1"/>
</dbReference>
<feature type="active site" description="Proton donor" evidence="15">
    <location>
        <position position="525"/>
    </location>
</feature>
<evidence type="ECO:0000256" key="8">
    <source>
        <dbReference type="ARBA" id="ARBA00022827"/>
    </source>
</evidence>
<evidence type="ECO:0000256" key="7">
    <source>
        <dbReference type="ARBA" id="ARBA00022630"/>
    </source>
</evidence>
<organism evidence="19 20">
    <name type="scientific">Macrolepiota fuliginosa MF-IS2</name>
    <dbReference type="NCBI Taxonomy" id="1400762"/>
    <lineage>
        <taxon>Eukaryota</taxon>
        <taxon>Fungi</taxon>
        <taxon>Dikarya</taxon>
        <taxon>Basidiomycota</taxon>
        <taxon>Agaricomycotina</taxon>
        <taxon>Agaricomycetes</taxon>
        <taxon>Agaricomycetidae</taxon>
        <taxon>Agaricales</taxon>
        <taxon>Agaricineae</taxon>
        <taxon>Agaricaceae</taxon>
        <taxon>Macrolepiota</taxon>
    </lineage>
</organism>
<dbReference type="AlphaFoldDB" id="A0A9P5XCH4"/>
<keyword evidence="17" id="KW-0732">Signal</keyword>
<evidence type="ECO:0000256" key="16">
    <source>
        <dbReference type="PIRSR" id="PIRSR000137-2"/>
    </source>
</evidence>
<comment type="caution">
    <text evidence="19">The sequence shown here is derived from an EMBL/GenBank/DDBJ whole genome shotgun (WGS) entry which is preliminary data.</text>
</comment>
<gene>
    <name evidence="19" type="ORF">P691DRAFT_731669</name>
</gene>
<evidence type="ECO:0000256" key="13">
    <source>
        <dbReference type="ARBA" id="ARBA00034050"/>
    </source>
</evidence>
<dbReference type="Gene3D" id="3.50.50.60">
    <property type="entry name" value="FAD/NAD(P)-binding domain"/>
    <property type="match status" value="1"/>
</dbReference>
<reference evidence="19" key="1">
    <citation type="submission" date="2020-11" db="EMBL/GenBank/DDBJ databases">
        <authorList>
            <consortium name="DOE Joint Genome Institute"/>
            <person name="Ahrendt S."/>
            <person name="Riley R."/>
            <person name="Andreopoulos W."/>
            <person name="Labutti K."/>
            <person name="Pangilinan J."/>
            <person name="Ruiz-Duenas F.J."/>
            <person name="Barrasa J.M."/>
            <person name="Sanchez-Garcia M."/>
            <person name="Camarero S."/>
            <person name="Miyauchi S."/>
            <person name="Serrano A."/>
            <person name="Linde D."/>
            <person name="Babiker R."/>
            <person name="Drula E."/>
            <person name="Ayuso-Fernandez I."/>
            <person name="Pacheco R."/>
            <person name="Padilla G."/>
            <person name="Ferreira P."/>
            <person name="Barriuso J."/>
            <person name="Kellner H."/>
            <person name="Castanera R."/>
            <person name="Alfaro M."/>
            <person name="Ramirez L."/>
            <person name="Pisabarro A.G."/>
            <person name="Kuo A."/>
            <person name="Tritt A."/>
            <person name="Lipzen A."/>
            <person name="He G."/>
            <person name="Yan M."/>
            <person name="Ng V."/>
            <person name="Cullen D."/>
            <person name="Martin F."/>
            <person name="Rosso M.-N."/>
            <person name="Henrissat B."/>
            <person name="Hibbett D."/>
            <person name="Martinez A.T."/>
            <person name="Grigoriev I.V."/>
        </authorList>
    </citation>
    <scope>NUCLEOTIDE SEQUENCE</scope>
    <source>
        <strain evidence="19">MF-IS2</strain>
    </source>
</reference>
<evidence type="ECO:0000256" key="2">
    <source>
        <dbReference type="ARBA" id="ARBA00004613"/>
    </source>
</evidence>
<dbReference type="InterPro" id="IPR007867">
    <property type="entry name" value="GMC_OxRtase_C"/>
</dbReference>
<comment type="subcellular location">
    <subcellularLocation>
        <location evidence="2">Secreted</location>
    </subcellularLocation>
</comment>
<dbReference type="GO" id="GO:0033718">
    <property type="term" value="F:pyranose dehydrogenase (acceptor) activity"/>
    <property type="evidence" value="ECO:0007669"/>
    <property type="project" value="UniProtKB-EC"/>
</dbReference>
<keyword evidence="7" id="KW-0285">Flavoprotein</keyword>
<keyword evidence="20" id="KW-1185">Reference proteome</keyword>
<evidence type="ECO:0000256" key="4">
    <source>
        <dbReference type="ARBA" id="ARBA00011245"/>
    </source>
</evidence>
<dbReference type="Gene3D" id="3.30.560.10">
    <property type="entry name" value="Glucose Oxidase, domain 3"/>
    <property type="match status" value="1"/>
</dbReference>
<keyword evidence="8 16" id="KW-0274">FAD</keyword>
<comment type="subunit">
    <text evidence="4">Monomer.</text>
</comment>
<dbReference type="OrthoDB" id="269227at2759"/>
<dbReference type="GO" id="GO:0005576">
    <property type="term" value="C:extracellular region"/>
    <property type="evidence" value="ECO:0007669"/>
    <property type="project" value="UniProtKB-SubCell"/>
</dbReference>
<feature type="chain" id="PRO_5040322516" description="pyranose dehydrogenase (acceptor)" evidence="17">
    <location>
        <begin position="26"/>
        <end position="591"/>
    </location>
</feature>
<comment type="cofactor">
    <cofactor evidence="1 16">
        <name>FAD</name>
        <dbReference type="ChEBI" id="CHEBI:57692"/>
    </cofactor>
</comment>
<dbReference type="EC" id="1.1.99.29" evidence="5"/>
<dbReference type="PANTHER" id="PTHR11552:SF147">
    <property type="entry name" value="CHOLINE DEHYDROGENASE, MITOCHONDRIAL"/>
    <property type="match status" value="1"/>
</dbReference>
<evidence type="ECO:0000313" key="19">
    <source>
        <dbReference type="EMBL" id="KAF9447311.1"/>
    </source>
</evidence>
<dbReference type="Pfam" id="PF05199">
    <property type="entry name" value="GMC_oxred_C"/>
    <property type="match status" value="1"/>
</dbReference>
<sequence length="591" mass="63087">MFPRLAVVVGLGTLGLCATYGTIQAVPDVKWDFIVVGGGTAGSVLASRLTENPKFNVLVIEAGPTNEGVEESIIPGLASRTALSRYDWNFTTVPQQGLNGRSFTYKRGHLLGGSSSVNGMIYTRGPASDYDRLASVSGDGGWSWENIQSYLRKNEKLESPADNHDVKGEFDPAVHSSTGKVAVTLPNDLSPAVDAATLKASKELGGDFQFNLDMNSGKPLGLCWLQSTIGHDATRSSSATSYLDSKTRARDNLHIVTDTFVTRVLKTTETKGLTIRSVEIRSSDTSDTVVLTASKEVILAGGAIGTPHILLHSGIGDESDLKALNIETVLHNPSVGRNLTDHPVSFVAFSLAPNSIDLGPWANLITDPALQTQALELWKANRTGPYVESATRAHHIAWLRLPRNSSIIEQFGDPSSSGDSAHVEIILGAFAGTYAAIPTLVSPASRGSLTIRSSNPFDSPLINPGYYTSEFDLPAVREGVKSAIRFSKAAVWENIITGLVGPLANAPTDADIDAVIRNNTLSALHPVGTAAMSPKNASWGVVDPDLLVKHVYGLRIVDASILPYIPSAHTQVPVYVIAERAADLIKSKWHD</sequence>
<proteinExistence type="inferred from homology"/>
<dbReference type="GO" id="GO:0050660">
    <property type="term" value="F:flavin adenine dinucleotide binding"/>
    <property type="evidence" value="ECO:0007669"/>
    <property type="project" value="InterPro"/>
</dbReference>
<evidence type="ECO:0000256" key="9">
    <source>
        <dbReference type="ARBA" id="ARBA00024699"/>
    </source>
</evidence>
<evidence type="ECO:0000256" key="11">
    <source>
        <dbReference type="ARBA" id="ARBA00034010"/>
    </source>
</evidence>
<dbReference type="EMBL" id="MU151205">
    <property type="protein sequence ID" value="KAF9447311.1"/>
    <property type="molecule type" value="Genomic_DNA"/>
</dbReference>
<dbReference type="Proteomes" id="UP000807342">
    <property type="component" value="Unassembled WGS sequence"/>
</dbReference>
<feature type="active site" description="Proton acceptor" evidence="15">
    <location>
        <position position="569"/>
    </location>
</feature>
<evidence type="ECO:0000259" key="18">
    <source>
        <dbReference type="PROSITE" id="PS00624"/>
    </source>
</evidence>
<evidence type="ECO:0000256" key="17">
    <source>
        <dbReference type="SAM" id="SignalP"/>
    </source>
</evidence>
<comment type="function">
    <text evidence="9">Catalyzes the single-oxidation or sequential double oxidation reaction of carbohydrates primarily at carbon-2 and/or carbon-3 with the concomitant reduction of the flavin. The enzyme exhibits a broad sugar substrate specificity, oxidizing different aldopyranoses to the corresponding C-1, C-2, C-3 or C-1,2, C-2,3 and C-3,4 (di)dehydro sugars with substrate-specific regioselectivity. Accepts only a narrow range of electron acceptors such as substituted benzoquinones and complexed metal ions and reacts extremely slowly with O(2) as acceptor. May play a role in the natural recycling of plant matter by oxidizing all major monosaccharides in lignocellulose and by reducing quinone compounds or reactive radical species generated during lignin depolymerization.</text>
</comment>
<name>A0A9P5XCH4_9AGAR</name>
<comment type="catalytic activity">
    <reaction evidence="10">
        <text>pyranose + acceptor = pyranos-2-ulose + reduced acceptor.</text>
        <dbReference type="EC" id="1.1.99.29"/>
    </reaction>
</comment>
<comment type="catalytic activity">
    <reaction evidence="11">
        <text>pyranose + acceptor = pyranos-2,3-diulose + reduced acceptor.</text>
        <dbReference type="EC" id="1.1.99.29"/>
    </reaction>
</comment>
<feature type="domain" description="Glucose-methanol-choline oxidoreductase N-terminal" evidence="18">
    <location>
        <begin position="302"/>
        <end position="316"/>
    </location>
</feature>
<comment type="catalytic activity">
    <reaction evidence="13">
        <text>a pyranoside + acceptor = a pyranosid-3-ulose + reduced acceptor.</text>
        <dbReference type="EC" id="1.1.99.29"/>
    </reaction>
</comment>
<dbReference type="SUPFAM" id="SSF51905">
    <property type="entry name" value="FAD/NAD(P)-binding domain"/>
    <property type="match status" value="1"/>
</dbReference>
<evidence type="ECO:0000256" key="6">
    <source>
        <dbReference type="ARBA" id="ARBA00022525"/>
    </source>
</evidence>
<feature type="binding site" evidence="16">
    <location>
        <position position="261"/>
    </location>
    <ligand>
        <name>FAD</name>
        <dbReference type="ChEBI" id="CHEBI:57692"/>
    </ligand>
</feature>
<comment type="catalytic activity">
    <reaction evidence="12">
        <text>pyranose + acceptor = pyranos-3-ulose + reduced acceptor.</text>
        <dbReference type="EC" id="1.1.99.29"/>
    </reaction>
</comment>
<feature type="signal peptide" evidence="17">
    <location>
        <begin position="1"/>
        <end position="25"/>
    </location>
</feature>
<evidence type="ECO:0000256" key="15">
    <source>
        <dbReference type="PIRSR" id="PIRSR000137-1"/>
    </source>
</evidence>
<accession>A0A9P5XCH4</accession>
<dbReference type="InterPro" id="IPR012132">
    <property type="entry name" value="GMC_OxRdtase"/>
</dbReference>
<dbReference type="PROSITE" id="PS00624">
    <property type="entry name" value="GMC_OXRED_2"/>
    <property type="match status" value="1"/>
</dbReference>
<evidence type="ECO:0000256" key="5">
    <source>
        <dbReference type="ARBA" id="ARBA00013177"/>
    </source>
</evidence>
<evidence type="ECO:0000313" key="20">
    <source>
        <dbReference type="Proteomes" id="UP000807342"/>
    </source>
</evidence>